<accession>A0A7K3WTK4</accession>
<reference evidence="1 2" key="1">
    <citation type="submission" date="2020-02" db="EMBL/GenBank/DDBJ databases">
        <title>Out from the shadows clarifying the taxonomy of the family Cryomorphaceae and related taxa by utilizing the GTDB taxonomic framework.</title>
        <authorList>
            <person name="Bowman J.P."/>
        </authorList>
    </citation>
    <scope>NUCLEOTIDE SEQUENCE [LARGE SCALE GENOMIC DNA]</scope>
    <source>
        <strain evidence="1 2">QSSC 1-22</strain>
    </source>
</reference>
<proteinExistence type="predicted"/>
<dbReference type="EMBL" id="JAAGVY010000038">
    <property type="protein sequence ID" value="NEN25023.1"/>
    <property type="molecule type" value="Genomic_DNA"/>
</dbReference>
<dbReference type="AlphaFoldDB" id="A0A7K3WTK4"/>
<name>A0A7K3WTK4_9FLAO</name>
<comment type="caution">
    <text evidence="1">The sequence shown here is derived from an EMBL/GenBank/DDBJ whole genome shotgun (WGS) entry which is preliminary data.</text>
</comment>
<organism evidence="1 2">
    <name type="scientific">Cryomorpha ignava</name>
    <dbReference type="NCBI Taxonomy" id="101383"/>
    <lineage>
        <taxon>Bacteria</taxon>
        <taxon>Pseudomonadati</taxon>
        <taxon>Bacteroidota</taxon>
        <taxon>Flavobacteriia</taxon>
        <taxon>Flavobacteriales</taxon>
        <taxon>Cryomorphaceae</taxon>
        <taxon>Cryomorpha</taxon>
    </lineage>
</organism>
<protein>
    <submittedName>
        <fullName evidence="1">Uncharacterized protein</fullName>
    </submittedName>
</protein>
<keyword evidence="2" id="KW-1185">Reference proteome</keyword>
<sequence length="81" mass="9532">MTITDFNLLSFDGKASLLNKYGKYLDNRNSKHGTKLMIYDLFGFYVEVSYRFDQRVQYIRAVNNIFESNTLLDSIKVLHLN</sequence>
<evidence type="ECO:0000313" key="2">
    <source>
        <dbReference type="Proteomes" id="UP000486602"/>
    </source>
</evidence>
<gene>
    <name evidence="1" type="ORF">G3O08_16095</name>
</gene>
<evidence type="ECO:0000313" key="1">
    <source>
        <dbReference type="EMBL" id="NEN25023.1"/>
    </source>
</evidence>
<dbReference type="Proteomes" id="UP000486602">
    <property type="component" value="Unassembled WGS sequence"/>
</dbReference>
<dbReference type="RefSeq" id="WP_163286431.1">
    <property type="nucleotide sequence ID" value="NZ_JAAGVY010000038.1"/>
</dbReference>